<dbReference type="AlphaFoldDB" id="Q3ILT6"/>
<keyword evidence="1" id="KW-0812">Transmembrane</keyword>
<feature type="transmembrane region" description="Helical" evidence="1">
    <location>
        <begin position="531"/>
        <end position="558"/>
    </location>
</feature>
<dbReference type="KEGG" id="nph:NP_7036A"/>
<keyword evidence="1" id="KW-0472">Membrane</keyword>
<protein>
    <submittedName>
        <fullName evidence="3">Uncharacterized protein</fullName>
    </submittedName>
</protein>
<sequence>MNERTGLVVVAVVLIGLLLPAGAAIAVDLGTFEASEGVVLETNSGLTVELSDSQELPAVPFADDETIAVDGVEISADGSAEVAVSDATFDGDSASVSEIDATSSDISIARDDVVEVTVGGGVGEVTLHDAELDNDETDIEISGNSEMQLELHGTGFDGGIQLVDADGDQVGGTTTAIDGETIDLAAGSYELRLQDGPSQLEIRDETNPETLLDDDEIDLRVRFFGDDEQVFERTATDGTVDLDGLPADEELVVTVRDENADYVWRRILIDSILDQSAIYLLPATEPSSEIRFHLQDDTGRFPSDEARLFVEKPLTIDGETTYQIISGDEFSAGGEFPTTLVEEERYRLRVTNDAGEERVLGAYTVTGPDNPSVTIGTVNIAGDVETEPVAQASLRAAPPDADYEYEARVIYIDEEGATDALTIGIESEAGETVRPEIEESGPYGRYIETYPIYDHNFDPEEDSLIVHVEADRGYQGTETWDIPVGDLPDVLADADIDPWILELMGWVSLIALAGLIVIVSPSLAAIVTVGYAALLTAIGILPIPGVAIGVAGSTAILYRLGGGGLR</sequence>
<dbReference type="Proteomes" id="UP000002698">
    <property type="component" value="Chromosome"/>
</dbReference>
<dbReference type="OrthoDB" id="340654at2157"/>
<dbReference type="KEGG" id="nph:NP_3312A"/>
<dbReference type="GeneID" id="3703478"/>
<reference evidence="3 4" key="1">
    <citation type="journal article" date="2005" name="Genome Res.">
        <title>Living with two extremes: conclusions from the genome sequence of Natronomonas pharaonis.</title>
        <authorList>
            <person name="Falb M."/>
            <person name="Pfeiffer F."/>
            <person name="Palm P."/>
            <person name="Rodewald K."/>
            <person name="Hickmann V."/>
            <person name="Tittor J."/>
            <person name="Oesterhelt D."/>
        </authorList>
    </citation>
    <scope>NUCLEOTIDE SEQUENCE [LARGE SCALE GENOMIC DNA]</scope>
    <source>
        <strain evidence="4">ATCC 35678 / DSM 2160 / CIP 103997 / JCM 8858 / NBRC 14720 / NCIMB 2260 / Gabara</strain>
        <strain evidence="3">Gabara</strain>
        <plasmid evidence="3">PL23</plasmid>
    </source>
</reference>
<organism evidence="3 4">
    <name type="scientific">Natronomonas pharaonis (strain ATCC 35678 / DSM 2160 / CIP 103997 / JCM 8858 / NBRC 14720 / NCIMB 2260 / Gabara)</name>
    <name type="common">Halobacterium pharaonis</name>
    <dbReference type="NCBI Taxonomy" id="348780"/>
    <lineage>
        <taxon>Archaea</taxon>
        <taxon>Methanobacteriati</taxon>
        <taxon>Methanobacteriota</taxon>
        <taxon>Stenosarchaea group</taxon>
        <taxon>Halobacteria</taxon>
        <taxon>Halobacteriales</taxon>
        <taxon>Natronomonadaceae</taxon>
        <taxon>Natronomonas</taxon>
    </lineage>
</organism>
<evidence type="ECO:0000256" key="1">
    <source>
        <dbReference type="SAM" id="Phobius"/>
    </source>
</evidence>
<dbReference type="eggNOG" id="arCOG02544">
    <property type="taxonomic scope" value="Archaea"/>
</dbReference>
<dbReference type="HOGENOM" id="CLU_481146_0_0_2"/>
<gene>
    <name evidence="2" type="ordered locus">NP_3312A</name>
    <name evidence="3" type="ordered locus">NP_7036A</name>
</gene>
<dbReference type="EnsemblBacteria" id="CAI50934">
    <property type="protein sequence ID" value="CAI50934"/>
    <property type="gene ID" value="NP_7036A"/>
</dbReference>
<dbReference type="Proteomes" id="UP000002698">
    <property type="component" value="Plasmid PL23"/>
</dbReference>
<feature type="transmembrane region" description="Helical" evidence="1">
    <location>
        <begin position="499"/>
        <end position="519"/>
    </location>
</feature>
<dbReference type="EMBL" id="CR936257">
    <property type="protein sequence ID" value="CAI49747.1"/>
    <property type="molecule type" value="Genomic_DNA"/>
</dbReference>
<proteinExistence type="predicted"/>
<evidence type="ECO:0000313" key="4">
    <source>
        <dbReference type="Proteomes" id="UP000002698"/>
    </source>
</evidence>
<geneLocation type="plasmid" evidence="3 4">
    <name>PL23</name>
</geneLocation>
<dbReference type="EMBL" id="CR936259">
    <property type="protein sequence ID" value="CAI50934.1"/>
    <property type="molecule type" value="Genomic_DNA"/>
</dbReference>
<evidence type="ECO:0000313" key="3">
    <source>
        <dbReference type="EMBL" id="CAI50934.1"/>
    </source>
</evidence>
<name>Q3ILT6_NATPD</name>
<dbReference type="STRING" id="348780.NP_3312A"/>
<keyword evidence="1" id="KW-1133">Transmembrane helix</keyword>
<dbReference type="RefSeq" id="WP_011323368.1">
    <property type="nucleotide sequence ID" value="NC_007426.1"/>
</dbReference>
<keyword evidence="3" id="KW-0614">Plasmid</keyword>
<dbReference type="EnsemblBacteria" id="CAI49747">
    <property type="protein sequence ID" value="CAI49747"/>
    <property type="gene ID" value="NP_3312A"/>
</dbReference>
<keyword evidence="4" id="KW-1185">Reference proteome</keyword>
<accession>Q3ILT6</accession>
<evidence type="ECO:0000313" key="2">
    <source>
        <dbReference type="EMBL" id="CAI49747.1"/>
    </source>
</evidence>